<feature type="region of interest" description="Disordered" evidence="1">
    <location>
        <begin position="649"/>
        <end position="690"/>
    </location>
</feature>
<feature type="region of interest" description="Disordered" evidence="1">
    <location>
        <begin position="625"/>
        <end position="644"/>
    </location>
</feature>
<name>A0A4U0TR63_9PEZI</name>
<proteinExistence type="predicted"/>
<dbReference type="PANTHER" id="PTHR42064">
    <property type="entry name" value="YALI0F28677P"/>
    <property type="match status" value="1"/>
</dbReference>
<keyword evidence="3" id="KW-1185">Reference proteome</keyword>
<dbReference type="OrthoDB" id="3548913at2759"/>
<sequence length="1057" mass="116272">MRSHLSTHLGLGQWILETLRGGSFLLEQPSKQSFKLRIQGRPDPPAEDELRIEDFYAQAADDLLDLLADSQGTSIIPDSAYGIASDVYISETARHRMLREVVSRAQKAVFDVAYSWKHGNHVNLQTVRRVHAIMSRFGRAIDVPIARRRKSDCDVVMSASEIVDLMRTLYPQGRPASLSSDFDTVHSGVRSSASSVSGLSMFQNSASLPTPTQLPPLWHEEARAAGNERNGQSIVPDVEQSMSRAESAWFDPHQIRDAYNAIKEQLALGILDDQWIALPVGRGTLDHISASTSVSREDVSVHSELADECVAMIQALITSFEEAGDVDPKVSVDVSFERLMRAAEERKLGAERLSNFLDAHRWQHRLRAIKQLGSRSPGLETLAAALGAVESEARRSIRDSVSTVEACDRGLRSLQPCMDAEIASLKEFGATLEQSRDLMWFVADVRTSALYDEARCVMGALRIMGKSKRAQRTTVPPPLRHWNASKLNTNFHPKTEAQILDLMSALPRQGGPNKLSDDQATTTLAWMERNNVENLCKGEERLHRLGMEIRKCVEQATATDSALLVSNALFRCTSTAHAGTEYSRPTAPLAALKATAGRLDRLSLRTDVAKSLSSVSSTSHALSSTSSRDVFDSRSPTLTHKSSAPFWSPAVTEAESPSSATSTGSYQTYTGPSYRTEKKQSAVAGTSNQSGLDRLRRNLTSLLLSDLTCVLFADGSETDRALWTGLGGDLVSKHLCNVHGSMGVTSDTNDAARDGNHDFDYATAFRRLLRSFSSSTAPATKLNILYDISQLLSFQLTEQSQEPRSSPDPHILSLHKPLIAQKLPKEDQLVAGFRRLFGNAHLRPPFIFRDLQSIATLTPTHILESDPQGKAFWNAAVAITQLKQDACKLMVETADSIIAYHSNNRGHGRRSPSHAQQQRDSATFTTTSTTTTNNPSGASASSSSSPTSQNISHYSIADAGTLLQITAKFGDAVAQRELATLYLTNPDLMDHVLAPFALPGEVFKEELERKWRGDMHPSRCDPGTMCVALHWMKESWRGGDALAREFLRQREEMERLG</sequence>
<dbReference type="Proteomes" id="UP000308549">
    <property type="component" value="Unassembled WGS sequence"/>
</dbReference>
<organism evidence="2 3">
    <name type="scientific">Salinomyces thailandicus</name>
    <dbReference type="NCBI Taxonomy" id="706561"/>
    <lineage>
        <taxon>Eukaryota</taxon>
        <taxon>Fungi</taxon>
        <taxon>Dikarya</taxon>
        <taxon>Ascomycota</taxon>
        <taxon>Pezizomycotina</taxon>
        <taxon>Dothideomycetes</taxon>
        <taxon>Dothideomycetidae</taxon>
        <taxon>Mycosphaerellales</taxon>
        <taxon>Teratosphaeriaceae</taxon>
        <taxon>Salinomyces</taxon>
    </lineage>
</organism>
<evidence type="ECO:0000313" key="3">
    <source>
        <dbReference type="Proteomes" id="UP000308549"/>
    </source>
</evidence>
<dbReference type="PANTHER" id="PTHR42064:SF1">
    <property type="entry name" value="YALI0F28677P"/>
    <property type="match status" value="1"/>
</dbReference>
<feature type="compositionally biased region" description="Low complexity" evidence="1">
    <location>
        <begin position="649"/>
        <end position="665"/>
    </location>
</feature>
<evidence type="ECO:0000256" key="1">
    <source>
        <dbReference type="SAM" id="MobiDB-lite"/>
    </source>
</evidence>
<feature type="compositionally biased region" description="Low complexity" evidence="1">
    <location>
        <begin position="921"/>
        <end position="948"/>
    </location>
</feature>
<gene>
    <name evidence="2" type="ORF">B0A50_06411</name>
</gene>
<accession>A0A4U0TR63</accession>
<reference evidence="2 3" key="1">
    <citation type="submission" date="2017-03" db="EMBL/GenBank/DDBJ databases">
        <title>Genomes of endolithic fungi from Antarctica.</title>
        <authorList>
            <person name="Coleine C."/>
            <person name="Masonjones S."/>
            <person name="Stajich J.E."/>
        </authorList>
    </citation>
    <scope>NUCLEOTIDE SEQUENCE [LARGE SCALE GENOMIC DNA]</scope>
    <source>
        <strain evidence="2 3">CCFEE 6315</strain>
    </source>
</reference>
<dbReference type="EMBL" id="NAJL01000042">
    <property type="protein sequence ID" value="TKA24651.1"/>
    <property type="molecule type" value="Genomic_DNA"/>
</dbReference>
<dbReference type="AlphaFoldDB" id="A0A4U0TR63"/>
<comment type="caution">
    <text evidence="2">The sequence shown here is derived from an EMBL/GenBank/DDBJ whole genome shotgun (WGS) entry which is preliminary data.</text>
</comment>
<feature type="region of interest" description="Disordered" evidence="1">
    <location>
        <begin position="902"/>
        <end position="950"/>
    </location>
</feature>
<protein>
    <submittedName>
        <fullName evidence="2">Uncharacterized protein</fullName>
    </submittedName>
</protein>
<evidence type="ECO:0000313" key="2">
    <source>
        <dbReference type="EMBL" id="TKA24651.1"/>
    </source>
</evidence>